<dbReference type="InterPro" id="IPR013545">
    <property type="entry name" value="T2SS_protein-GspG_C"/>
</dbReference>
<dbReference type="Gene3D" id="3.30.700.10">
    <property type="entry name" value="Glycoprotein, Type 4 Pilin"/>
    <property type="match status" value="1"/>
</dbReference>
<name>A0A7X9HH79_UNCKA</name>
<keyword evidence="2" id="KW-1133">Transmembrane helix</keyword>
<dbReference type="EMBL" id="JAAZNL010000050">
    <property type="protein sequence ID" value="NMB70343.1"/>
    <property type="molecule type" value="Genomic_DNA"/>
</dbReference>
<reference evidence="4 5" key="1">
    <citation type="journal article" date="2020" name="Biotechnol. Biofuels">
        <title>New insights from the biogas microbiome by comprehensive genome-resolved metagenomics of nearly 1600 species originating from multiple anaerobic digesters.</title>
        <authorList>
            <person name="Campanaro S."/>
            <person name="Treu L."/>
            <person name="Rodriguez-R L.M."/>
            <person name="Kovalovszki A."/>
            <person name="Ziels R.M."/>
            <person name="Maus I."/>
            <person name="Zhu X."/>
            <person name="Kougias P.G."/>
            <person name="Basile A."/>
            <person name="Luo G."/>
            <person name="Schluter A."/>
            <person name="Konstantinidis K.T."/>
            <person name="Angelidaki I."/>
        </authorList>
    </citation>
    <scope>NUCLEOTIDE SEQUENCE [LARGE SCALE GENOMIC DNA]</scope>
    <source>
        <strain evidence="4">AS27yjCOA_165</strain>
    </source>
</reference>
<evidence type="ECO:0000256" key="1">
    <source>
        <dbReference type="SAM" id="MobiDB-lite"/>
    </source>
</evidence>
<accession>A0A7X9HH79</accession>
<evidence type="ECO:0000256" key="2">
    <source>
        <dbReference type="SAM" id="Phobius"/>
    </source>
</evidence>
<feature type="region of interest" description="Disordered" evidence="1">
    <location>
        <begin position="143"/>
        <end position="163"/>
    </location>
</feature>
<proteinExistence type="predicted"/>
<dbReference type="Pfam" id="PF08334">
    <property type="entry name" value="T2SSG"/>
    <property type="match status" value="1"/>
</dbReference>
<comment type="caution">
    <text evidence="4">The sequence shown here is derived from an EMBL/GenBank/DDBJ whole genome shotgun (WGS) entry which is preliminary data.</text>
</comment>
<feature type="transmembrane region" description="Helical" evidence="2">
    <location>
        <begin position="12"/>
        <end position="33"/>
    </location>
</feature>
<evidence type="ECO:0000259" key="3">
    <source>
        <dbReference type="Pfam" id="PF08334"/>
    </source>
</evidence>
<evidence type="ECO:0000313" key="5">
    <source>
        <dbReference type="Proteomes" id="UP000526033"/>
    </source>
</evidence>
<keyword evidence="2" id="KW-0812">Transmembrane</keyword>
<dbReference type="SUPFAM" id="SSF54523">
    <property type="entry name" value="Pili subunits"/>
    <property type="match status" value="1"/>
</dbReference>
<evidence type="ECO:0000313" key="4">
    <source>
        <dbReference type="EMBL" id="NMB70343.1"/>
    </source>
</evidence>
<sequence>MTRLSFQKGVTIVEIILVITVILILLTTVFVFTNPTYFRSKSRDQKRLSDLQTLERIVTEFRLDNGAYPDTESVTRYSNVLPTGRTNLTDPRSGWIVSDLIEYNTRLPIDPINDDTYRYSYRHNDDVFELNTRLEVLNDLMSQDNGNDPNLYEKGSDLTLISP</sequence>
<gene>
    <name evidence="4" type="ORF">GYA27_04045</name>
</gene>
<organism evidence="4 5">
    <name type="scientific">candidate division WWE3 bacterium</name>
    <dbReference type="NCBI Taxonomy" id="2053526"/>
    <lineage>
        <taxon>Bacteria</taxon>
        <taxon>Katanobacteria</taxon>
    </lineage>
</organism>
<dbReference type="AlphaFoldDB" id="A0A7X9HH79"/>
<dbReference type="InterPro" id="IPR045584">
    <property type="entry name" value="Pilin-like"/>
</dbReference>
<keyword evidence="2" id="KW-0472">Membrane</keyword>
<protein>
    <recommendedName>
        <fullName evidence="3">Type II secretion system protein GspG C-terminal domain-containing protein</fullName>
    </recommendedName>
</protein>
<dbReference type="Proteomes" id="UP000526033">
    <property type="component" value="Unassembled WGS sequence"/>
</dbReference>
<feature type="domain" description="Type II secretion system protein GspG C-terminal" evidence="3">
    <location>
        <begin position="40"/>
        <end position="130"/>
    </location>
</feature>